<organism evidence="19 20">
    <name type="scientific">Plasmopara halstedii</name>
    <name type="common">Downy mildew of sunflower</name>
    <dbReference type="NCBI Taxonomy" id="4781"/>
    <lineage>
        <taxon>Eukaryota</taxon>
        <taxon>Sar</taxon>
        <taxon>Stramenopiles</taxon>
        <taxon>Oomycota</taxon>
        <taxon>Peronosporomycetes</taxon>
        <taxon>Peronosporales</taxon>
        <taxon>Peronosporaceae</taxon>
        <taxon>Plasmopara</taxon>
    </lineage>
</organism>
<evidence type="ECO:0000256" key="9">
    <source>
        <dbReference type="ARBA" id="ARBA00022786"/>
    </source>
</evidence>
<evidence type="ECO:0000256" key="2">
    <source>
        <dbReference type="ARBA" id="ARBA00004906"/>
    </source>
</evidence>
<dbReference type="STRING" id="4781.A0A0P1A4T7"/>
<dbReference type="InterPro" id="IPR017907">
    <property type="entry name" value="Znf_RING_CS"/>
</dbReference>
<keyword evidence="20" id="KW-1185">Reference proteome</keyword>
<evidence type="ECO:0000256" key="5">
    <source>
        <dbReference type="ARBA" id="ARBA00022679"/>
    </source>
</evidence>
<evidence type="ECO:0000256" key="7">
    <source>
        <dbReference type="ARBA" id="ARBA00022723"/>
    </source>
</evidence>
<dbReference type="Proteomes" id="UP000054928">
    <property type="component" value="Unassembled WGS sequence"/>
</dbReference>
<keyword evidence="12" id="KW-1133">Transmembrane helix</keyword>
<comment type="similarity">
    <text evidence="3">Belongs to the pex2/pex10/pex12 family.</text>
</comment>
<keyword evidence="8" id="KW-0863">Zinc-finger</keyword>
<dbReference type="Pfam" id="PF04757">
    <property type="entry name" value="Pex2_Pex12"/>
    <property type="match status" value="1"/>
</dbReference>
<dbReference type="InterPro" id="IPR025654">
    <property type="entry name" value="PEX2/10"/>
</dbReference>
<evidence type="ECO:0000256" key="13">
    <source>
        <dbReference type="ARBA" id="ARBA00023136"/>
    </source>
</evidence>
<evidence type="ECO:0000256" key="16">
    <source>
        <dbReference type="ARBA" id="ARBA00034438"/>
    </source>
</evidence>
<dbReference type="PANTHER" id="PTHR48178">
    <property type="entry name" value="PEROXISOME BIOGENESIS FACTOR 2"/>
    <property type="match status" value="1"/>
</dbReference>
<evidence type="ECO:0000256" key="11">
    <source>
        <dbReference type="ARBA" id="ARBA00022927"/>
    </source>
</evidence>
<dbReference type="CDD" id="cd16526">
    <property type="entry name" value="RING-HC_PEX2"/>
    <property type="match status" value="1"/>
</dbReference>
<dbReference type="InterPro" id="IPR013083">
    <property type="entry name" value="Znf_RING/FYVE/PHD"/>
</dbReference>
<dbReference type="GO" id="GO:0016558">
    <property type="term" value="P:protein import into peroxisome matrix"/>
    <property type="evidence" value="ECO:0007669"/>
    <property type="project" value="InterPro"/>
</dbReference>
<evidence type="ECO:0000256" key="8">
    <source>
        <dbReference type="ARBA" id="ARBA00022771"/>
    </source>
</evidence>
<evidence type="ECO:0000259" key="18">
    <source>
        <dbReference type="Pfam" id="PF04757"/>
    </source>
</evidence>
<dbReference type="OMA" id="WHGLMEL"/>
<feature type="domain" description="Pex N-terminal" evidence="18">
    <location>
        <begin position="47"/>
        <end position="222"/>
    </location>
</feature>
<keyword evidence="7" id="KW-0479">Metal-binding</keyword>
<evidence type="ECO:0000256" key="3">
    <source>
        <dbReference type="ARBA" id="ARBA00008704"/>
    </source>
</evidence>
<dbReference type="GeneID" id="36404476"/>
<dbReference type="EMBL" id="CCYD01000041">
    <property type="protein sequence ID" value="CEG35294.1"/>
    <property type="molecule type" value="Genomic_DNA"/>
</dbReference>
<evidence type="ECO:0000256" key="17">
    <source>
        <dbReference type="ARBA" id="ARBA00034523"/>
    </source>
</evidence>
<evidence type="ECO:0000313" key="19">
    <source>
        <dbReference type="EMBL" id="CEG35294.1"/>
    </source>
</evidence>
<evidence type="ECO:0000256" key="14">
    <source>
        <dbReference type="ARBA" id="ARBA00023140"/>
    </source>
</evidence>
<keyword evidence="13" id="KW-0472">Membrane</keyword>
<keyword evidence="6" id="KW-0812">Transmembrane</keyword>
<comment type="subcellular location">
    <subcellularLocation>
        <location evidence="1">Peroxisome membrane</location>
        <topology evidence="1">Multi-pass membrane protein</topology>
    </subcellularLocation>
</comment>
<keyword evidence="4" id="KW-0813">Transport</keyword>
<dbReference type="GO" id="GO:0061630">
    <property type="term" value="F:ubiquitin protein ligase activity"/>
    <property type="evidence" value="ECO:0007669"/>
    <property type="project" value="UniProtKB-EC"/>
</dbReference>
<proteinExistence type="inferred from homology"/>
<dbReference type="GO" id="GO:0008270">
    <property type="term" value="F:zinc ion binding"/>
    <property type="evidence" value="ECO:0007669"/>
    <property type="project" value="UniProtKB-KW"/>
</dbReference>
<comment type="catalytic activity">
    <reaction evidence="16">
        <text>[E2 ubiquitin-conjugating enzyme]-S-ubiquitinyl-L-cysteine + [acceptor protein]-L-cysteine = [E2 ubiquitin-conjugating enzyme]-L-cysteine + [acceptor protein]-S-ubiquitinyl-L-cysteine.</text>
        <dbReference type="EC" id="2.3.2.36"/>
    </reaction>
</comment>
<keyword evidence="5" id="KW-0808">Transferase</keyword>
<keyword evidence="11" id="KW-0653">Protein transport</keyword>
<dbReference type="GO" id="GO:0005778">
    <property type="term" value="C:peroxisomal membrane"/>
    <property type="evidence" value="ECO:0007669"/>
    <property type="project" value="UniProtKB-SubCell"/>
</dbReference>
<dbReference type="Gene3D" id="3.30.40.10">
    <property type="entry name" value="Zinc/RING finger domain, C3HC4 (zinc finger)"/>
    <property type="match status" value="1"/>
</dbReference>
<keyword evidence="9" id="KW-0833">Ubl conjugation pathway</keyword>
<evidence type="ECO:0000256" key="4">
    <source>
        <dbReference type="ARBA" id="ARBA00022448"/>
    </source>
</evidence>
<protein>
    <recommendedName>
        <fullName evidence="17">RING-type E3 ubiquitin transferase (cysteine targeting)</fullName>
        <ecNumber evidence="17">2.3.2.36</ecNumber>
    </recommendedName>
    <alternativeName>
        <fullName evidence="15">Peroxin-2</fullName>
    </alternativeName>
</protein>
<evidence type="ECO:0000256" key="1">
    <source>
        <dbReference type="ARBA" id="ARBA00004585"/>
    </source>
</evidence>
<dbReference type="PANTHER" id="PTHR48178:SF1">
    <property type="entry name" value="PEROXISOME BIOGENESIS FACTOR 2"/>
    <property type="match status" value="1"/>
</dbReference>
<dbReference type="RefSeq" id="XP_024571663.1">
    <property type="nucleotide sequence ID" value="XM_024722582.1"/>
</dbReference>
<keyword evidence="14" id="KW-0576">Peroxisome</keyword>
<comment type="pathway">
    <text evidence="2">Protein modification; protein ubiquitination.</text>
</comment>
<evidence type="ECO:0000256" key="15">
    <source>
        <dbReference type="ARBA" id="ARBA00032511"/>
    </source>
</evidence>
<dbReference type="SUPFAM" id="SSF57850">
    <property type="entry name" value="RING/U-box"/>
    <property type="match status" value="1"/>
</dbReference>
<dbReference type="AlphaFoldDB" id="A0A0P1A4T7"/>
<evidence type="ECO:0000256" key="12">
    <source>
        <dbReference type="ARBA" id="ARBA00022989"/>
    </source>
</evidence>
<dbReference type="EC" id="2.3.2.36" evidence="17"/>
<keyword evidence="10" id="KW-0862">Zinc</keyword>
<dbReference type="InterPro" id="IPR045859">
    <property type="entry name" value="RING-HC_PEX2"/>
</dbReference>
<evidence type="ECO:0000313" key="20">
    <source>
        <dbReference type="Proteomes" id="UP000054928"/>
    </source>
</evidence>
<sequence>MQSHAKTAGVAQLNDRLSAYTNIMYSKLCVPYDTLRSPKRNHRVNNMLNVLEPGSSDRIKLELGAILKFMLIIFTTSIRRPTPGMRLENVRYVRSVLSSRRVIALILLSVALPYAWERAFRYLLSAHRTTIRNVTFCGARSRNLMLAAMKYFETFVMTCQFANLLVFLRNGTYRSLPERLLGFEMETIKSSTIPRSINIECMTQKLVWDEMMEVGNFVLPLLTSNGCCLSADLCKSSSNIDVQASKCCLCGISPPQTPYFTSCKHIYCYYCLQTAVTKDNDFNCVACGNRFNSSERLAN</sequence>
<dbReference type="InterPro" id="IPR006845">
    <property type="entry name" value="Pex_N"/>
</dbReference>
<dbReference type="PROSITE" id="PS00518">
    <property type="entry name" value="ZF_RING_1"/>
    <property type="match status" value="1"/>
</dbReference>
<evidence type="ECO:0000256" key="6">
    <source>
        <dbReference type="ARBA" id="ARBA00022692"/>
    </source>
</evidence>
<name>A0A0P1A4T7_PLAHL</name>
<evidence type="ECO:0000256" key="10">
    <source>
        <dbReference type="ARBA" id="ARBA00022833"/>
    </source>
</evidence>
<reference evidence="20" key="1">
    <citation type="submission" date="2014-09" db="EMBL/GenBank/DDBJ databases">
        <authorList>
            <person name="Sharma Rahul"/>
            <person name="Thines Marco"/>
        </authorList>
    </citation>
    <scope>NUCLEOTIDE SEQUENCE [LARGE SCALE GENOMIC DNA]</scope>
</reference>
<accession>A0A0P1A4T7</accession>
<dbReference type="OrthoDB" id="1701437at2759"/>